<proteinExistence type="predicted"/>
<dbReference type="PROSITE" id="PS50888">
    <property type="entry name" value="BHLH"/>
    <property type="match status" value="1"/>
</dbReference>
<evidence type="ECO:0000313" key="8">
    <source>
        <dbReference type="Proteomes" id="UP001632038"/>
    </source>
</evidence>
<protein>
    <recommendedName>
        <fullName evidence="6">BHLH domain-containing protein</fullName>
    </recommendedName>
</protein>
<dbReference type="Gene3D" id="4.10.280.10">
    <property type="entry name" value="Helix-loop-helix DNA-binding domain"/>
    <property type="match status" value="1"/>
</dbReference>
<evidence type="ECO:0000259" key="6">
    <source>
        <dbReference type="PROSITE" id="PS50888"/>
    </source>
</evidence>
<evidence type="ECO:0000256" key="4">
    <source>
        <dbReference type="ARBA" id="ARBA00023163"/>
    </source>
</evidence>
<evidence type="ECO:0000256" key="1">
    <source>
        <dbReference type="ARBA" id="ARBA00004123"/>
    </source>
</evidence>
<dbReference type="Pfam" id="PF00010">
    <property type="entry name" value="HLH"/>
    <property type="match status" value="1"/>
</dbReference>
<dbReference type="InterPro" id="IPR045843">
    <property type="entry name" value="IND-like"/>
</dbReference>
<dbReference type="InterPro" id="IPR045239">
    <property type="entry name" value="bHLH95_bHLH"/>
</dbReference>
<sequence length="282" mass="32403">MALSYYSNCDTFQHELIEEEPKLPPELYNDDFALPVDDPYFNIAQFLELDPNPEPDNLFSSQNYINYPLQFPDYNNNNNLDLAFQAANPQEFNFQPAFHTSKRQKLIDNYKQLIYSDNRIIVNQLQGNCYNMPDVNILPTLPGFSTVNKQQPTSGSLSAQSIAARQRRRKISEKTQELGKLIPGAQKLNTAEMFQAAYKYIKFLQAQVGILEFMGSNHHQEKGELIKSEEMFGFLGSFLVQEKLYAAEKCIVPQKFVQELANDEKDLGLKPNVLKEIKELNE</sequence>
<comment type="subcellular location">
    <subcellularLocation>
        <location evidence="1">Nucleus</location>
    </subcellularLocation>
</comment>
<gene>
    <name evidence="7" type="ORF">CASFOL_025330</name>
</gene>
<dbReference type="InterPro" id="IPR036638">
    <property type="entry name" value="HLH_DNA-bd_sf"/>
</dbReference>
<feature type="domain" description="BHLH" evidence="6">
    <location>
        <begin position="155"/>
        <end position="204"/>
    </location>
</feature>
<evidence type="ECO:0000256" key="3">
    <source>
        <dbReference type="ARBA" id="ARBA00023125"/>
    </source>
</evidence>
<dbReference type="GO" id="GO:0003677">
    <property type="term" value="F:DNA binding"/>
    <property type="evidence" value="ECO:0007669"/>
    <property type="project" value="UniProtKB-KW"/>
</dbReference>
<dbReference type="EMBL" id="JAVIJP010000032">
    <property type="protein sequence ID" value="KAL3632346.1"/>
    <property type="molecule type" value="Genomic_DNA"/>
</dbReference>
<keyword evidence="8" id="KW-1185">Reference proteome</keyword>
<dbReference type="Proteomes" id="UP001632038">
    <property type="component" value="Unassembled WGS sequence"/>
</dbReference>
<dbReference type="PANTHER" id="PTHR16223:SF49">
    <property type="entry name" value="TRANSCRIPTION FACTOR BHLH52-RELATED"/>
    <property type="match status" value="1"/>
</dbReference>
<keyword evidence="2" id="KW-0805">Transcription regulation</keyword>
<dbReference type="AlphaFoldDB" id="A0ABD3CQT6"/>
<evidence type="ECO:0000256" key="5">
    <source>
        <dbReference type="ARBA" id="ARBA00023242"/>
    </source>
</evidence>
<comment type="caution">
    <text evidence="7">The sequence shown here is derived from an EMBL/GenBank/DDBJ whole genome shotgun (WGS) entry which is preliminary data.</text>
</comment>
<dbReference type="InterPro" id="IPR011598">
    <property type="entry name" value="bHLH_dom"/>
</dbReference>
<accession>A0ABD3CQT6</accession>
<evidence type="ECO:0000313" key="7">
    <source>
        <dbReference type="EMBL" id="KAL3632346.1"/>
    </source>
</evidence>
<organism evidence="7 8">
    <name type="scientific">Castilleja foliolosa</name>
    <dbReference type="NCBI Taxonomy" id="1961234"/>
    <lineage>
        <taxon>Eukaryota</taxon>
        <taxon>Viridiplantae</taxon>
        <taxon>Streptophyta</taxon>
        <taxon>Embryophyta</taxon>
        <taxon>Tracheophyta</taxon>
        <taxon>Spermatophyta</taxon>
        <taxon>Magnoliopsida</taxon>
        <taxon>eudicotyledons</taxon>
        <taxon>Gunneridae</taxon>
        <taxon>Pentapetalae</taxon>
        <taxon>asterids</taxon>
        <taxon>lamiids</taxon>
        <taxon>Lamiales</taxon>
        <taxon>Orobanchaceae</taxon>
        <taxon>Pedicularideae</taxon>
        <taxon>Castillejinae</taxon>
        <taxon>Castilleja</taxon>
    </lineage>
</organism>
<keyword evidence="4" id="KW-0804">Transcription</keyword>
<keyword evidence="3" id="KW-0238">DNA-binding</keyword>
<dbReference type="PANTHER" id="PTHR16223">
    <property type="entry name" value="TRANSCRIPTION FACTOR BHLH83-RELATED"/>
    <property type="match status" value="1"/>
</dbReference>
<dbReference type="GO" id="GO:0005634">
    <property type="term" value="C:nucleus"/>
    <property type="evidence" value="ECO:0007669"/>
    <property type="project" value="UniProtKB-SubCell"/>
</dbReference>
<dbReference type="CDD" id="cd11393">
    <property type="entry name" value="bHLH_AtbHLH_like"/>
    <property type="match status" value="1"/>
</dbReference>
<reference evidence="8" key="1">
    <citation type="journal article" date="2024" name="IScience">
        <title>Strigolactones Initiate the Formation of Haustorium-like Structures in Castilleja.</title>
        <authorList>
            <person name="Buerger M."/>
            <person name="Peterson D."/>
            <person name="Chory J."/>
        </authorList>
    </citation>
    <scope>NUCLEOTIDE SEQUENCE [LARGE SCALE GENOMIC DNA]</scope>
</reference>
<evidence type="ECO:0000256" key="2">
    <source>
        <dbReference type="ARBA" id="ARBA00023015"/>
    </source>
</evidence>
<keyword evidence="5" id="KW-0539">Nucleus</keyword>
<dbReference type="SMART" id="SM00353">
    <property type="entry name" value="HLH"/>
    <property type="match status" value="1"/>
</dbReference>
<dbReference type="SUPFAM" id="SSF47459">
    <property type="entry name" value="HLH, helix-loop-helix DNA-binding domain"/>
    <property type="match status" value="1"/>
</dbReference>
<name>A0ABD3CQT6_9LAMI</name>